<protein>
    <submittedName>
        <fullName evidence="1">Uncharacterized protein</fullName>
    </submittedName>
</protein>
<dbReference type="GeneID" id="77945657"/>
<dbReference type="RefSeq" id="YP_010669474.1">
    <property type="nucleotide sequence ID" value="NC_070961.1"/>
</dbReference>
<dbReference type="KEGG" id="vg:77945657"/>
<sequence>MINWPYNHRHTTELWDIAAEILSELSRRDEVTYQVRATPESVKAKVEAL</sequence>
<dbReference type="EMBL" id="MW117966">
    <property type="protein sequence ID" value="QPB08058.1"/>
    <property type="molecule type" value="Genomic_DNA"/>
</dbReference>
<accession>A0A873WDL1</accession>
<organism evidence="1 2">
    <name type="scientific">Synechococcus phage S-H9-1</name>
    <dbReference type="NCBI Taxonomy" id="2783674"/>
    <lineage>
        <taxon>Viruses</taxon>
        <taxon>Duplodnaviria</taxon>
        <taxon>Heunggongvirae</taxon>
        <taxon>Uroviricota</taxon>
        <taxon>Caudoviricetes</taxon>
        <taxon>Pantevenvirales</taxon>
        <taxon>Kyanoviridae</taxon>
        <taxon>Scyllavirus</taxon>
        <taxon>Scyllavirus aitchnine</taxon>
    </lineage>
</organism>
<name>A0A873WDL1_9CAUD</name>
<keyword evidence="2" id="KW-1185">Reference proteome</keyword>
<evidence type="ECO:0000313" key="2">
    <source>
        <dbReference type="Proteomes" id="UP000663288"/>
    </source>
</evidence>
<reference evidence="1" key="1">
    <citation type="submission" date="2020-10" db="EMBL/GenBank/DDBJ databases">
        <title>The Isolation and Genome Sequence of a Novel Cyanophage S-H9-1 from the Yellow Sea, China.</title>
        <authorList>
            <person name="Jiang T."/>
        </authorList>
    </citation>
    <scope>NUCLEOTIDE SEQUENCE</scope>
</reference>
<proteinExistence type="predicted"/>
<dbReference type="Proteomes" id="UP000663288">
    <property type="component" value="Segment"/>
</dbReference>
<evidence type="ECO:0000313" key="1">
    <source>
        <dbReference type="EMBL" id="QPB08058.1"/>
    </source>
</evidence>